<sequence length="197" mass="21761">MAIELPPLPFAKDALEPHMSARTLEFHHGKHHKGYVDKTNAAIAGTPLENASLEEIVKTAKSKGDDGLFNNAAQAWNHTFFWNSLSPKAAGPEGKLKDMIDSAFGGLSEFKKAFKTEATGHFGSGWAWLCQEGTDGLKIISTHDADSALVHKGLNPLITLDVWEHAYYLDYQNARPDFVDDFLTNTMNWSFAATNLR</sequence>
<dbReference type="PROSITE" id="PS00088">
    <property type="entry name" value="SOD_MN"/>
    <property type="match status" value="1"/>
</dbReference>
<feature type="domain" description="Manganese/iron superoxide dismutase C-terminal" evidence="9">
    <location>
        <begin position="92"/>
        <end position="194"/>
    </location>
</feature>
<dbReference type="FunFam" id="1.10.287.990:FF:000002">
    <property type="entry name" value="Superoxide dismutase"/>
    <property type="match status" value="1"/>
</dbReference>
<comment type="catalytic activity">
    <reaction evidence="7">
        <text>2 superoxide + 2 H(+) = H2O2 + O2</text>
        <dbReference type="Rhea" id="RHEA:20696"/>
        <dbReference type="ChEBI" id="CHEBI:15378"/>
        <dbReference type="ChEBI" id="CHEBI:15379"/>
        <dbReference type="ChEBI" id="CHEBI:16240"/>
        <dbReference type="ChEBI" id="CHEBI:18421"/>
        <dbReference type="EC" id="1.15.1.1"/>
    </reaction>
</comment>
<feature type="binding site" evidence="6">
    <location>
        <position position="161"/>
    </location>
    <ligand>
        <name>Mn(2+)</name>
        <dbReference type="ChEBI" id="CHEBI:29035"/>
    </ligand>
</feature>
<dbReference type="PIRSF" id="PIRSF000349">
    <property type="entry name" value="SODismutase"/>
    <property type="match status" value="1"/>
</dbReference>
<comment type="similarity">
    <text evidence="1 7">Belongs to the iron/manganese superoxide dismutase family.</text>
</comment>
<keyword evidence="13" id="KW-1185">Reference proteome</keyword>
<dbReference type="KEGG" id="smic:SmB9_12360"/>
<feature type="binding site" evidence="6">
    <location>
        <position position="165"/>
    </location>
    <ligand>
        <name>Mn(2+)</name>
        <dbReference type="ChEBI" id="CHEBI:29035"/>
    </ligand>
</feature>
<dbReference type="GO" id="GO:0046872">
    <property type="term" value="F:metal ion binding"/>
    <property type="evidence" value="ECO:0007669"/>
    <property type="project" value="UniProtKB-KW"/>
</dbReference>
<dbReference type="SUPFAM" id="SSF54719">
    <property type="entry name" value="Fe,Mn superoxide dismutase (SOD), C-terminal domain"/>
    <property type="match status" value="1"/>
</dbReference>
<feature type="domain" description="Manganese/iron superoxide dismutase N-terminal" evidence="8">
    <location>
        <begin position="4"/>
        <end position="86"/>
    </location>
</feature>
<dbReference type="EC" id="1.15.1.1" evidence="2 7"/>
<keyword evidence="5" id="KW-0408">Iron</keyword>
<dbReference type="Gene3D" id="3.55.40.20">
    <property type="entry name" value="Iron/manganese superoxide dismutase, C-terminal domain"/>
    <property type="match status" value="1"/>
</dbReference>
<accession>A0AAD1D4A8</accession>
<organism evidence="10 12">
    <name type="scientific">Sphingosinicella microcystinivorans</name>
    <dbReference type="NCBI Taxonomy" id="335406"/>
    <lineage>
        <taxon>Bacteria</taxon>
        <taxon>Pseudomonadati</taxon>
        <taxon>Pseudomonadota</taxon>
        <taxon>Alphaproteobacteria</taxon>
        <taxon>Sphingomonadales</taxon>
        <taxon>Sphingosinicellaceae</taxon>
        <taxon>Sphingosinicella</taxon>
    </lineage>
</organism>
<dbReference type="InterPro" id="IPR019833">
    <property type="entry name" value="Mn/Fe_SOD_BS"/>
</dbReference>
<dbReference type="PRINTS" id="PR01703">
    <property type="entry name" value="MNSODISMTASE"/>
</dbReference>
<feature type="binding site" evidence="6">
    <location>
        <position position="78"/>
    </location>
    <ligand>
        <name>Mn(2+)</name>
        <dbReference type="ChEBI" id="CHEBI:29035"/>
    </ligand>
</feature>
<dbReference type="InterPro" id="IPR019831">
    <property type="entry name" value="Mn/Fe_SOD_N"/>
</dbReference>
<keyword evidence="3 6" id="KW-0479">Metal-binding</keyword>
<evidence type="ECO:0000256" key="3">
    <source>
        <dbReference type="ARBA" id="ARBA00022723"/>
    </source>
</evidence>
<dbReference type="GO" id="GO:0004784">
    <property type="term" value="F:superoxide dismutase activity"/>
    <property type="evidence" value="ECO:0007669"/>
    <property type="project" value="UniProtKB-EC"/>
</dbReference>
<evidence type="ECO:0000256" key="1">
    <source>
        <dbReference type="ARBA" id="ARBA00008714"/>
    </source>
</evidence>
<evidence type="ECO:0000256" key="6">
    <source>
        <dbReference type="PIRSR" id="PIRSR000349-1"/>
    </source>
</evidence>
<protein>
    <recommendedName>
        <fullName evidence="2 7">Superoxide dismutase</fullName>
        <ecNumber evidence="2 7">1.15.1.1</ecNumber>
    </recommendedName>
</protein>
<dbReference type="InterPro" id="IPR001189">
    <property type="entry name" value="Mn/Fe_SOD"/>
</dbReference>
<evidence type="ECO:0000256" key="2">
    <source>
        <dbReference type="ARBA" id="ARBA00012682"/>
    </source>
</evidence>
<dbReference type="InterPro" id="IPR019832">
    <property type="entry name" value="Mn/Fe_SOD_C"/>
</dbReference>
<evidence type="ECO:0000259" key="8">
    <source>
        <dbReference type="Pfam" id="PF00081"/>
    </source>
</evidence>
<dbReference type="Pfam" id="PF02777">
    <property type="entry name" value="Sod_Fe_C"/>
    <property type="match status" value="1"/>
</dbReference>
<evidence type="ECO:0000313" key="12">
    <source>
        <dbReference type="Proteomes" id="UP000275727"/>
    </source>
</evidence>
<dbReference type="Proteomes" id="UP000275727">
    <property type="component" value="Chromosome"/>
</dbReference>
<feature type="binding site" evidence="6">
    <location>
        <position position="27"/>
    </location>
    <ligand>
        <name>Mn(2+)</name>
        <dbReference type="ChEBI" id="CHEBI:29035"/>
    </ligand>
</feature>
<dbReference type="Gene3D" id="1.10.287.990">
    <property type="entry name" value="Fe,Mn superoxide dismutase (SOD) domain"/>
    <property type="match status" value="1"/>
</dbReference>
<proteinExistence type="inferred from homology"/>
<dbReference type="PANTHER" id="PTHR42769">
    <property type="entry name" value="SUPEROXIDE DISMUTASE"/>
    <property type="match status" value="1"/>
</dbReference>
<dbReference type="EMBL" id="AP018711">
    <property type="protein sequence ID" value="BBE33578.1"/>
    <property type="molecule type" value="Genomic_DNA"/>
</dbReference>
<evidence type="ECO:0000256" key="4">
    <source>
        <dbReference type="ARBA" id="ARBA00023002"/>
    </source>
</evidence>
<gene>
    <name evidence="11" type="ORF">DFR51_0203</name>
    <name evidence="10" type="ORF">SmB9_12360</name>
</gene>
<keyword evidence="4 7" id="KW-0560">Oxidoreductase</keyword>
<dbReference type="PANTHER" id="PTHR42769:SF3">
    <property type="entry name" value="SUPEROXIDE DISMUTASE [FE] 2, CHLOROPLASTIC"/>
    <property type="match status" value="1"/>
</dbReference>
<reference evidence="10 12" key="1">
    <citation type="submission" date="2018-06" db="EMBL/GenBank/DDBJ databases">
        <title>Complete Genome Sequence of the Microcystin-Degrading Bacterium Sphingosinicella microcystinivorans Strain B-9.</title>
        <authorList>
            <person name="Jin H."/>
            <person name="Nishizawa T."/>
            <person name="Guo Y."/>
            <person name="Nishizawa A."/>
            <person name="Park H."/>
            <person name="Kato H."/>
            <person name="Tsuji K."/>
            <person name="Harada K."/>
        </authorList>
    </citation>
    <scope>NUCLEOTIDE SEQUENCE [LARGE SCALE GENOMIC DNA]</scope>
    <source>
        <strain evidence="10 12">B9</strain>
    </source>
</reference>
<evidence type="ECO:0000256" key="7">
    <source>
        <dbReference type="RuleBase" id="RU000414"/>
    </source>
</evidence>
<evidence type="ECO:0000259" key="9">
    <source>
        <dbReference type="Pfam" id="PF02777"/>
    </source>
</evidence>
<reference evidence="11 13" key="2">
    <citation type="submission" date="2018-10" db="EMBL/GenBank/DDBJ databases">
        <title>Genomic Encyclopedia of Type Strains, Phase IV (KMG-IV): sequencing the most valuable type-strain genomes for metagenomic binning, comparative biology and taxonomic classification.</title>
        <authorList>
            <person name="Goeker M."/>
        </authorList>
    </citation>
    <scope>NUCLEOTIDE SEQUENCE [LARGE SCALE GENOMIC DNA]</scope>
    <source>
        <strain evidence="11 13">DSM 19791</strain>
    </source>
</reference>
<name>A0AAD1D4A8_SPHMI</name>
<dbReference type="AlphaFoldDB" id="A0AAD1D4A8"/>
<dbReference type="InterPro" id="IPR036314">
    <property type="entry name" value="SOD_C_sf"/>
</dbReference>
<dbReference type="RefSeq" id="WP_121047188.1">
    <property type="nucleotide sequence ID" value="NZ_AP018711.1"/>
</dbReference>
<evidence type="ECO:0000313" key="11">
    <source>
        <dbReference type="EMBL" id="RKS90664.1"/>
    </source>
</evidence>
<evidence type="ECO:0000256" key="5">
    <source>
        <dbReference type="ARBA" id="ARBA00023004"/>
    </source>
</evidence>
<dbReference type="SUPFAM" id="SSF46609">
    <property type="entry name" value="Fe,Mn superoxide dismutase (SOD), N-terminal domain"/>
    <property type="match status" value="1"/>
</dbReference>
<dbReference type="Proteomes" id="UP000276029">
    <property type="component" value="Unassembled WGS sequence"/>
</dbReference>
<comment type="function">
    <text evidence="7">Destroys radicals which are normally produced within the cells and which are toxic to biological systems.</text>
</comment>
<dbReference type="EMBL" id="RBWX01000007">
    <property type="protein sequence ID" value="RKS90664.1"/>
    <property type="molecule type" value="Genomic_DNA"/>
</dbReference>
<evidence type="ECO:0000313" key="10">
    <source>
        <dbReference type="EMBL" id="BBE33578.1"/>
    </source>
</evidence>
<dbReference type="InterPro" id="IPR036324">
    <property type="entry name" value="Mn/Fe_SOD_N_sf"/>
</dbReference>
<dbReference type="Pfam" id="PF00081">
    <property type="entry name" value="Sod_Fe_N"/>
    <property type="match status" value="1"/>
</dbReference>
<evidence type="ECO:0000313" key="13">
    <source>
        <dbReference type="Proteomes" id="UP000276029"/>
    </source>
</evidence>